<dbReference type="AlphaFoldDB" id="C6X7X2"/>
<dbReference type="STRING" id="582744.Msip34_2057"/>
<organism evidence="1 2">
    <name type="scientific">Methylovorus glucosotrophus (strain SIP3-4)</name>
    <dbReference type="NCBI Taxonomy" id="582744"/>
    <lineage>
        <taxon>Bacteria</taxon>
        <taxon>Pseudomonadati</taxon>
        <taxon>Pseudomonadota</taxon>
        <taxon>Betaproteobacteria</taxon>
        <taxon>Nitrosomonadales</taxon>
        <taxon>Methylophilaceae</taxon>
        <taxon>Methylovorus</taxon>
    </lineage>
</organism>
<sequence>MGTLLIIIAIAALIIVFKKINAVELPTKPKLQIELVPASMHGCNVRSRLSQSQWKMLCNTTHNTPKYAVAKCSICGGNGKTQGFPHALECHEQWEYDNGIQKLVNLLSICPMCHKVFHYGLSVKMGYGPKAFEHLKKVNRWNDEQANQYIEKATSKVKAQSKQTWELDLTFLNKAKYSYLHTKFTTQEKFNCNTSMGEY</sequence>
<proteinExistence type="predicted"/>
<dbReference type="KEGG" id="mei:Msip34_2057"/>
<protein>
    <recommendedName>
        <fullName evidence="3">HNH endonuclease</fullName>
    </recommendedName>
</protein>
<gene>
    <name evidence="1" type="ordered locus">Msip34_2057</name>
</gene>
<evidence type="ECO:0000313" key="2">
    <source>
        <dbReference type="Proteomes" id="UP000002743"/>
    </source>
</evidence>
<dbReference type="OrthoDB" id="9802640at2"/>
<evidence type="ECO:0000313" key="1">
    <source>
        <dbReference type="EMBL" id="ACT51299.1"/>
    </source>
</evidence>
<dbReference type="RefSeq" id="WP_015830646.1">
    <property type="nucleotide sequence ID" value="NC_012969.1"/>
</dbReference>
<reference evidence="1 2" key="2">
    <citation type="journal article" date="2011" name="J. Bacteriol.">
        <title>Genomes of three methylotrophs from a single niche uncover genetic and metabolic divergence of Methylophilaceae.</title>
        <authorList>
            <person name="Lapidus A."/>
            <person name="Clum A."/>
            <person name="Labutti K."/>
            <person name="Kaluzhnaya M.G."/>
            <person name="Lim S."/>
            <person name="Beck D.A."/>
            <person name="Glavina Del Rio T."/>
            <person name="Nolan M."/>
            <person name="Mavromatis K."/>
            <person name="Huntemann M."/>
            <person name="Lucas S."/>
            <person name="Lidstrom M.E."/>
            <person name="Ivanova N."/>
            <person name="Chistoserdova L."/>
        </authorList>
    </citation>
    <scope>NUCLEOTIDE SEQUENCE [LARGE SCALE GENOMIC DNA]</scope>
    <source>
        <strain evidence="1 2">SIP3-4</strain>
    </source>
</reference>
<dbReference type="eggNOG" id="COG1403">
    <property type="taxonomic scope" value="Bacteria"/>
</dbReference>
<keyword evidence="2" id="KW-1185">Reference proteome</keyword>
<dbReference type="HOGENOM" id="CLU_118536_0_0_4"/>
<dbReference type="EMBL" id="CP001674">
    <property type="protein sequence ID" value="ACT51299.1"/>
    <property type="molecule type" value="Genomic_DNA"/>
</dbReference>
<accession>C6X7X2</accession>
<reference evidence="2" key="1">
    <citation type="submission" date="2009-07" db="EMBL/GenBank/DDBJ databases">
        <title>Complete sequence of chromosome of Methylovorus sp. SIP3-4.</title>
        <authorList>
            <person name="Lucas S."/>
            <person name="Copeland A."/>
            <person name="Lapidus A."/>
            <person name="Glavina del Rio T."/>
            <person name="Tice H."/>
            <person name="Bruce D."/>
            <person name="Goodwin L."/>
            <person name="Pitluck S."/>
            <person name="Clum A."/>
            <person name="Larimer F."/>
            <person name="Land M."/>
            <person name="Hauser L."/>
            <person name="Kyrpides N."/>
            <person name="Mikhailova N."/>
            <person name="Kayluzhnaya M."/>
            <person name="Chistoserdova L."/>
        </authorList>
    </citation>
    <scope>NUCLEOTIDE SEQUENCE [LARGE SCALE GENOMIC DNA]</scope>
    <source>
        <strain evidence="2">SIP3-4</strain>
    </source>
</reference>
<name>C6X7X2_METGS</name>
<evidence type="ECO:0008006" key="3">
    <source>
        <dbReference type="Google" id="ProtNLM"/>
    </source>
</evidence>
<dbReference type="Proteomes" id="UP000002743">
    <property type="component" value="Chromosome"/>
</dbReference>